<evidence type="ECO:0000256" key="5">
    <source>
        <dbReference type="SAM" id="Coils"/>
    </source>
</evidence>
<accession>A0A9K3GKL9</accession>
<dbReference type="GO" id="GO:0120231">
    <property type="term" value="C:DNA recombinase auxiliary factor complex"/>
    <property type="evidence" value="ECO:0007669"/>
    <property type="project" value="TreeGrafter"/>
</dbReference>
<keyword evidence="5" id="KW-0175">Coiled coil</keyword>
<dbReference type="GO" id="GO:0000709">
    <property type="term" value="P:meiotic joint molecule formation"/>
    <property type="evidence" value="ECO:0007669"/>
    <property type="project" value="TreeGrafter"/>
</dbReference>
<protein>
    <submittedName>
        <fullName evidence="6">Tat binding protein 1-interacting protein</fullName>
    </submittedName>
</protein>
<sequence>MAPAKPVKKITDIETIKGIIRETMFRNNTPQTYSSMITACGSRFSKTYGDRAIAQLLEEGSLVECLEGRAKCVMPSQEPEYVTVMSDQEMAMTVQRTEGLKKRTEELEEALKEAKQRLHSLTKEGTVTELRNSIHQRQTEIDRVGALIDAAGGVTVTEEDMKAQDKRAKELFSMWSKRKMAFMDVLLNLADGKYECKKQNLADGKFEGKKQEAVEGIGLDMDEITEPLSCKDAKNMYFPPPPKKVYPKGAANRGILRR</sequence>
<evidence type="ECO:0000313" key="6">
    <source>
        <dbReference type="EMBL" id="GIQ85755.1"/>
    </source>
</evidence>
<reference evidence="6 7" key="1">
    <citation type="journal article" date="2018" name="PLoS ONE">
        <title>The draft genome of Kipferlia bialata reveals reductive genome evolution in fornicate parasites.</title>
        <authorList>
            <person name="Tanifuji G."/>
            <person name="Takabayashi S."/>
            <person name="Kume K."/>
            <person name="Takagi M."/>
            <person name="Nakayama T."/>
            <person name="Kamikawa R."/>
            <person name="Inagaki Y."/>
            <person name="Hashimoto T."/>
        </authorList>
    </citation>
    <scope>NUCLEOTIDE SEQUENCE [LARGE SCALE GENOMIC DNA]</scope>
    <source>
        <strain evidence="6">NY0173</strain>
    </source>
</reference>
<name>A0A9K3GKL9_9EUKA</name>
<organism evidence="6 7">
    <name type="scientific">Kipferlia bialata</name>
    <dbReference type="NCBI Taxonomy" id="797122"/>
    <lineage>
        <taxon>Eukaryota</taxon>
        <taxon>Metamonada</taxon>
        <taxon>Carpediemonas-like organisms</taxon>
        <taxon>Kipferlia</taxon>
    </lineage>
</organism>
<keyword evidence="2" id="KW-0233">DNA recombination</keyword>
<keyword evidence="7" id="KW-1185">Reference proteome</keyword>
<dbReference type="GO" id="GO:0120230">
    <property type="term" value="F:recombinase activator activity"/>
    <property type="evidence" value="ECO:0007669"/>
    <property type="project" value="TreeGrafter"/>
</dbReference>
<comment type="caution">
    <text evidence="6">The sequence shown here is derived from an EMBL/GenBank/DDBJ whole genome shotgun (WGS) entry which is preliminary data.</text>
</comment>
<keyword evidence="4" id="KW-0469">Meiosis</keyword>
<evidence type="ECO:0000256" key="4">
    <source>
        <dbReference type="ARBA" id="ARBA00023254"/>
    </source>
</evidence>
<feature type="coiled-coil region" evidence="5">
    <location>
        <begin position="97"/>
        <end position="124"/>
    </location>
</feature>
<comment type="subcellular location">
    <subcellularLocation>
        <location evidence="1">Nucleus</location>
    </subcellularLocation>
</comment>
<dbReference type="GO" id="GO:0000794">
    <property type="term" value="C:condensed nuclear chromosome"/>
    <property type="evidence" value="ECO:0007669"/>
    <property type="project" value="TreeGrafter"/>
</dbReference>
<dbReference type="GO" id="GO:0007129">
    <property type="term" value="P:homologous chromosome pairing at meiosis"/>
    <property type="evidence" value="ECO:0007669"/>
    <property type="project" value="TreeGrafter"/>
</dbReference>
<keyword evidence="3" id="KW-0539">Nucleus</keyword>
<evidence type="ECO:0000256" key="2">
    <source>
        <dbReference type="ARBA" id="ARBA00023172"/>
    </source>
</evidence>
<evidence type="ECO:0000256" key="1">
    <source>
        <dbReference type="ARBA" id="ARBA00004123"/>
    </source>
</evidence>
<dbReference type="PANTHER" id="PTHR15938:SF0">
    <property type="entry name" value="HOMOLOGOUS-PAIRING PROTEIN 2 HOMOLOG"/>
    <property type="match status" value="1"/>
</dbReference>
<dbReference type="PANTHER" id="PTHR15938">
    <property type="entry name" value="TBP-1 INTERACTING PROTEIN"/>
    <property type="match status" value="1"/>
</dbReference>
<dbReference type="AlphaFoldDB" id="A0A9K3GKL9"/>
<dbReference type="GO" id="GO:0003690">
    <property type="term" value="F:double-stranded DNA binding"/>
    <property type="evidence" value="ECO:0007669"/>
    <property type="project" value="TreeGrafter"/>
</dbReference>
<evidence type="ECO:0000313" key="7">
    <source>
        <dbReference type="Proteomes" id="UP000265618"/>
    </source>
</evidence>
<dbReference type="EMBL" id="BDIP01002118">
    <property type="protein sequence ID" value="GIQ85755.1"/>
    <property type="molecule type" value="Genomic_DNA"/>
</dbReference>
<dbReference type="Proteomes" id="UP000265618">
    <property type="component" value="Unassembled WGS sequence"/>
</dbReference>
<dbReference type="GO" id="GO:0010774">
    <property type="term" value="P:meiotic strand invasion involved in reciprocal meiotic recombination"/>
    <property type="evidence" value="ECO:0007669"/>
    <property type="project" value="TreeGrafter"/>
</dbReference>
<evidence type="ECO:0000256" key="3">
    <source>
        <dbReference type="ARBA" id="ARBA00023242"/>
    </source>
</evidence>
<proteinExistence type="predicted"/>
<gene>
    <name evidence="6" type="ORF">KIPB_007478</name>
</gene>